<accession>A0A4R9IJP4</accession>
<name>A0A4R9IJP4_9LEPT</name>
<keyword evidence="1" id="KW-0812">Transmembrane</keyword>
<dbReference type="Proteomes" id="UP000297394">
    <property type="component" value="Unassembled WGS sequence"/>
</dbReference>
<proteinExistence type="predicted"/>
<keyword evidence="1" id="KW-0472">Membrane</keyword>
<protein>
    <submittedName>
        <fullName evidence="2">Uncharacterized protein</fullName>
    </submittedName>
</protein>
<comment type="caution">
    <text evidence="2">The sequence shown here is derived from an EMBL/GenBank/DDBJ whole genome shotgun (WGS) entry which is preliminary data.</text>
</comment>
<feature type="transmembrane region" description="Helical" evidence="1">
    <location>
        <begin position="110"/>
        <end position="131"/>
    </location>
</feature>
<evidence type="ECO:0000313" key="2">
    <source>
        <dbReference type="EMBL" id="TGK79445.1"/>
    </source>
</evidence>
<organism evidence="2 4">
    <name type="scientific">Leptospira bourretii</name>
    <dbReference type="NCBI Taxonomy" id="2484962"/>
    <lineage>
        <taxon>Bacteria</taxon>
        <taxon>Pseudomonadati</taxon>
        <taxon>Spirochaetota</taxon>
        <taxon>Spirochaetia</taxon>
        <taxon>Leptospirales</taxon>
        <taxon>Leptospiraceae</taxon>
        <taxon>Leptospira</taxon>
    </lineage>
</organism>
<evidence type="ECO:0000313" key="5">
    <source>
        <dbReference type="Proteomes" id="UP000297918"/>
    </source>
</evidence>
<reference evidence="2 4" key="2">
    <citation type="journal article" date="2019" name="PLoS Negl. Trop. Dis.">
        <title>Revisiting the worldwide diversity of Leptospira species in the environment.</title>
        <authorList>
            <person name="Vincent A.T."/>
            <person name="Schiettekatte O."/>
            <person name="Bourhy P."/>
            <person name="Veyrier F.J."/>
            <person name="Picardeau M."/>
        </authorList>
    </citation>
    <scope>NUCLEOTIDE SEQUENCE [LARGE SCALE GENOMIC DNA]</scope>
    <source>
        <strain evidence="2 4">201800280</strain>
        <strain evidence="3">201800281</strain>
    </source>
</reference>
<feature type="transmembrane region" description="Helical" evidence="1">
    <location>
        <begin position="86"/>
        <end position="103"/>
    </location>
</feature>
<dbReference type="AlphaFoldDB" id="A0A4R9IJP4"/>
<dbReference type="EMBL" id="RQFL01000026">
    <property type="protein sequence ID" value="TGK89653.1"/>
    <property type="molecule type" value="Genomic_DNA"/>
</dbReference>
<dbReference type="RefSeq" id="WP_135749736.1">
    <property type="nucleotide sequence ID" value="NZ_RQFL01000026.1"/>
</dbReference>
<gene>
    <name evidence="2" type="ORF">EHQ23_17720</name>
    <name evidence="3" type="ORF">EHQ26_14570</name>
</gene>
<feature type="transmembrane region" description="Helical" evidence="1">
    <location>
        <begin position="28"/>
        <end position="49"/>
    </location>
</feature>
<evidence type="ECO:0000313" key="3">
    <source>
        <dbReference type="EMBL" id="TGK89653.1"/>
    </source>
</evidence>
<keyword evidence="1" id="KW-1133">Transmembrane helix</keyword>
<sequence length="154" mass="17871">MFVFLLPQLVYSFVLLLRNISISKTYVLFYLLFFGFFSNLAYIQNLLNYGQIFDNQSSADALGKYSLLGQILFSGPSVLLEGITRIKMILVFLILFVIIRVLTSPIRPKTFFSLWFLFSIFFVPYLLLHGWENQENFRLISFPVLASLLCVRGK</sequence>
<keyword evidence="5" id="KW-1185">Reference proteome</keyword>
<evidence type="ECO:0000256" key="1">
    <source>
        <dbReference type="SAM" id="Phobius"/>
    </source>
</evidence>
<reference evidence="3" key="1">
    <citation type="submission" date="2018-10" db="EMBL/GenBank/DDBJ databases">
        <authorList>
            <person name="Vincent A.T."/>
            <person name="Schiettekatte O."/>
            <person name="Bourhy P."/>
            <person name="Veyrier F.J."/>
            <person name="Picardeau M."/>
        </authorList>
    </citation>
    <scope>NUCLEOTIDE SEQUENCE</scope>
    <source>
        <strain evidence="3">201800281</strain>
    </source>
</reference>
<dbReference type="Proteomes" id="UP000297918">
    <property type="component" value="Unassembled WGS sequence"/>
</dbReference>
<evidence type="ECO:0000313" key="4">
    <source>
        <dbReference type="Proteomes" id="UP000297394"/>
    </source>
</evidence>
<dbReference type="EMBL" id="RQFM01000027">
    <property type="protein sequence ID" value="TGK79445.1"/>
    <property type="molecule type" value="Genomic_DNA"/>
</dbReference>